<proteinExistence type="predicted"/>
<organism evidence="2 3">
    <name type="scientific">Stenotrophomonas aracearum</name>
    <dbReference type="NCBI Taxonomy" id="3003272"/>
    <lineage>
        <taxon>Bacteria</taxon>
        <taxon>Pseudomonadati</taxon>
        <taxon>Pseudomonadota</taxon>
        <taxon>Gammaproteobacteria</taxon>
        <taxon>Lysobacterales</taxon>
        <taxon>Lysobacteraceae</taxon>
        <taxon>Stenotrophomonas</taxon>
    </lineage>
</organism>
<gene>
    <name evidence="2" type="ORF">PDM28_13800</name>
</gene>
<keyword evidence="1" id="KW-0732">Signal</keyword>
<keyword evidence="3" id="KW-1185">Reference proteome</keyword>
<accession>A0ABY9YAL9</accession>
<evidence type="ECO:0008006" key="4">
    <source>
        <dbReference type="Google" id="ProtNLM"/>
    </source>
</evidence>
<feature type="signal peptide" evidence="1">
    <location>
        <begin position="1"/>
        <end position="15"/>
    </location>
</feature>
<evidence type="ECO:0000313" key="3">
    <source>
        <dbReference type="Proteomes" id="UP001305421"/>
    </source>
</evidence>
<name>A0ABY9YAL9_9GAMM</name>
<dbReference type="Proteomes" id="UP001305421">
    <property type="component" value="Chromosome"/>
</dbReference>
<feature type="chain" id="PRO_5045544941" description="Lipoprotein" evidence="1">
    <location>
        <begin position="16"/>
        <end position="55"/>
    </location>
</feature>
<protein>
    <recommendedName>
        <fullName evidence="4">Lipoprotein</fullName>
    </recommendedName>
</protein>
<dbReference type="EMBL" id="CP115543">
    <property type="protein sequence ID" value="WNH47748.1"/>
    <property type="molecule type" value="Genomic_DNA"/>
</dbReference>
<evidence type="ECO:0000313" key="2">
    <source>
        <dbReference type="EMBL" id="WNH47748.1"/>
    </source>
</evidence>
<sequence length="55" mass="5838">MSPTCLALLLSLATACTLPGSPVTLRVSPPPRADLCVQYEQRAPLCVSGLVNWRA</sequence>
<evidence type="ECO:0000256" key="1">
    <source>
        <dbReference type="SAM" id="SignalP"/>
    </source>
</evidence>
<dbReference type="RefSeq" id="WP_311182467.1">
    <property type="nucleotide sequence ID" value="NZ_CP115543.1"/>
</dbReference>
<reference evidence="2 3" key="1">
    <citation type="submission" date="2022-12" db="EMBL/GenBank/DDBJ databases">
        <title>Two new species, Stenotrophomonas aracearum and Stenotrophomonas oahuensis, isolated from Anthurium (Araceae family) in Hawaii.</title>
        <authorList>
            <person name="Chunag S.C."/>
            <person name="Dobhal S."/>
            <person name="Alvarez A."/>
            <person name="Arif M."/>
        </authorList>
    </citation>
    <scope>NUCLEOTIDE SEQUENCE [LARGE SCALE GENOMIC DNA]</scope>
    <source>
        <strain evidence="2 3">A5588</strain>
    </source>
</reference>